<keyword evidence="1" id="KW-0539">Nucleus</keyword>
<feature type="compositionally biased region" description="Polar residues" evidence="2">
    <location>
        <begin position="154"/>
        <end position="221"/>
    </location>
</feature>
<dbReference type="Pfam" id="PF12830">
    <property type="entry name" value="Nipped-B_C"/>
    <property type="match status" value="1"/>
</dbReference>
<organism evidence="4 5">
    <name type="scientific">Glarea lozoyensis (strain ATCC 20868 / MF5171)</name>
    <dbReference type="NCBI Taxonomy" id="1116229"/>
    <lineage>
        <taxon>Eukaryota</taxon>
        <taxon>Fungi</taxon>
        <taxon>Dikarya</taxon>
        <taxon>Ascomycota</taxon>
        <taxon>Pezizomycotina</taxon>
        <taxon>Leotiomycetes</taxon>
        <taxon>Helotiales</taxon>
        <taxon>Helotiaceae</taxon>
        <taxon>Glarea</taxon>
    </lineage>
</organism>
<dbReference type="OMA" id="GSTDWPA"/>
<feature type="compositionally biased region" description="Basic residues" evidence="2">
    <location>
        <begin position="1907"/>
        <end position="1924"/>
    </location>
</feature>
<dbReference type="Gene3D" id="1.25.10.10">
    <property type="entry name" value="Leucine-rich Repeat Variant"/>
    <property type="match status" value="1"/>
</dbReference>
<proteinExistence type="inferred from homology"/>
<dbReference type="KEGG" id="glz:GLAREA_05090"/>
<evidence type="ECO:0000313" key="5">
    <source>
        <dbReference type="Proteomes" id="UP000016922"/>
    </source>
</evidence>
<dbReference type="GO" id="GO:0034087">
    <property type="term" value="P:establishment of mitotic sister chromatid cohesion"/>
    <property type="evidence" value="ECO:0007669"/>
    <property type="project" value="TreeGrafter"/>
</dbReference>
<feature type="compositionally biased region" description="Polar residues" evidence="2">
    <location>
        <begin position="354"/>
        <end position="373"/>
    </location>
</feature>
<dbReference type="GO" id="GO:0061775">
    <property type="term" value="F:cohesin loader activity"/>
    <property type="evidence" value="ECO:0007669"/>
    <property type="project" value="InterPro"/>
</dbReference>
<gene>
    <name evidence="4" type="ORF">GLAREA_05090</name>
</gene>
<dbReference type="STRING" id="1116229.S3DBC3"/>
<dbReference type="InterPro" id="IPR033031">
    <property type="entry name" value="Scc2/Nipped-B"/>
</dbReference>
<dbReference type="eggNOG" id="KOG1020">
    <property type="taxonomic scope" value="Eukaryota"/>
</dbReference>
<dbReference type="Proteomes" id="UP000016922">
    <property type="component" value="Unassembled WGS sequence"/>
</dbReference>
<dbReference type="GeneID" id="19464144"/>
<comment type="similarity">
    <text evidence="1">Belongs to the SCC2/Nipped-B family.</text>
</comment>
<evidence type="ECO:0000259" key="3">
    <source>
        <dbReference type="Pfam" id="PF12830"/>
    </source>
</evidence>
<dbReference type="OrthoDB" id="418242at2759"/>
<feature type="region of interest" description="Disordered" evidence="2">
    <location>
        <begin position="331"/>
        <end position="413"/>
    </location>
</feature>
<dbReference type="GO" id="GO:0090694">
    <property type="term" value="C:Scc2-Scc4 cohesin loading complex"/>
    <property type="evidence" value="ECO:0007669"/>
    <property type="project" value="TreeGrafter"/>
</dbReference>
<evidence type="ECO:0000256" key="1">
    <source>
        <dbReference type="RuleBase" id="RU364107"/>
    </source>
</evidence>
<feature type="compositionally biased region" description="Basic and acidic residues" evidence="2">
    <location>
        <begin position="1942"/>
        <end position="1953"/>
    </location>
</feature>
<dbReference type="RefSeq" id="XP_008076570.1">
    <property type="nucleotide sequence ID" value="XM_008078379.1"/>
</dbReference>
<dbReference type="InterPro" id="IPR011989">
    <property type="entry name" value="ARM-like"/>
</dbReference>
<dbReference type="PANTHER" id="PTHR21704:SF18">
    <property type="entry name" value="NIPPED-B-LIKE PROTEIN"/>
    <property type="match status" value="1"/>
</dbReference>
<feature type="region of interest" description="Disordered" evidence="2">
    <location>
        <begin position="1876"/>
        <end position="1953"/>
    </location>
</feature>
<keyword evidence="5" id="KW-1185">Reference proteome</keyword>
<dbReference type="GO" id="GO:0010468">
    <property type="term" value="P:regulation of gene expression"/>
    <property type="evidence" value="ECO:0007669"/>
    <property type="project" value="InterPro"/>
</dbReference>
<dbReference type="GO" id="GO:0071169">
    <property type="term" value="P:establishment of protein localization to chromatin"/>
    <property type="evidence" value="ECO:0007669"/>
    <property type="project" value="TreeGrafter"/>
</dbReference>
<evidence type="ECO:0000256" key="2">
    <source>
        <dbReference type="SAM" id="MobiDB-lite"/>
    </source>
</evidence>
<comment type="subcellular location">
    <subcellularLocation>
        <location evidence="1">Nucleus</location>
    </subcellularLocation>
</comment>
<dbReference type="CDD" id="cd23958">
    <property type="entry name" value="SCC2"/>
    <property type="match status" value="1"/>
</dbReference>
<dbReference type="GO" id="GO:1990414">
    <property type="term" value="P:replication-born double-strand break repair via sister chromatid exchange"/>
    <property type="evidence" value="ECO:0007669"/>
    <property type="project" value="TreeGrafter"/>
</dbReference>
<protein>
    <recommendedName>
        <fullName evidence="1">Sister chromatid cohesion protein</fullName>
    </recommendedName>
</protein>
<feature type="compositionally biased region" description="Low complexity" evidence="2">
    <location>
        <begin position="331"/>
        <end position="353"/>
    </location>
</feature>
<feature type="compositionally biased region" description="Polar residues" evidence="2">
    <location>
        <begin position="1"/>
        <end position="15"/>
    </location>
</feature>
<feature type="domain" description="Sister chromatid cohesion C-terminal" evidence="3">
    <location>
        <begin position="1550"/>
        <end position="1736"/>
    </location>
</feature>
<dbReference type="HOGENOM" id="CLU_000901_0_0_1"/>
<dbReference type="InterPro" id="IPR024986">
    <property type="entry name" value="Nipped-B_C"/>
</dbReference>
<evidence type="ECO:0000313" key="4">
    <source>
        <dbReference type="EMBL" id="EPE35752.1"/>
    </source>
</evidence>
<feature type="region of interest" description="Disordered" evidence="2">
    <location>
        <begin position="1"/>
        <end position="24"/>
    </location>
</feature>
<dbReference type="InterPro" id="IPR016024">
    <property type="entry name" value="ARM-type_fold"/>
</dbReference>
<dbReference type="SUPFAM" id="SSF48371">
    <property type="entry name" value="ARM repeat"/>
    <property type="match status" value="1"/>
</dbReference>
<feature type="region of interest" description="Disordered" evidence="2">
    <location>
        <begin position="154"/>
        <end position="242"/>
    </location>
</feature>
<name>S3DBC3_GLAL2</name>
<keyword evidence="1" id="KW-0131">Cell cycle</keyword>
<feature type="compositionally biased region" description="Pro residues" evidence="2">
    <location>
        <begin position="267"/>
        <end position="287"/>
    </location>
</feature>
<accession>S3DBC3</accession>
<dbReference type="GO" id="GO:0003682">
    <property type="term" value="F:chromatin binding"/>
    <property type="evidence" value="ECO:0007669"/>
    <property type="project" value="TreeGrafter"/>
</dbReference>
<dbReference type="PANTHER" id="PTHR21704">
    <property type="entry name" value="NIPPED-B-LIKE PROTEIN DELANGIN SCC2-RELATED"/>
    <property type="match status" value="1"/>
</dbReference>
<feature type="compositionally biased region" description="Low complexity" evidence="2">
    <location>
        <begin position="304"/>
        <end position="315"/>
    </location>
</feature>
<reference evidence="4 5" key="1">
    <citation type="journal article" date="2013" name="BMC Genomics">
        <title>Genomics-driven discovery of the pneumocandin biosynthetic gene cluster in the fungus Glarea lozoyensis.</title>
        <authorList>
            <person name="Chen L."/>
            <person name="Yue Q."/>
            <person name="Zhang X."/>
            <person name="Xiang M."/>
            <person name="Wang C."/>
            <person name="Li S."/>
            <person name="Che Y."/>
            <person name="Ortiz-Lopez F.J."/>
            <person name="Bills G.F."/>
            <person name="Liu X."/>
            <person name="An Z."/>
        </authorList>
    </citation>
    <scope>NUCLEOTIDE SEQUENCE [LARGE SCALE GENOMIC DNA]</scope>
    <source>
        <strain evidence="5">ATCC 20868 / MF5171</strain>
    </source>
</reference>
<feature type="region of interest" description="Disordered" evidence="2">
    <location>
        <begin position="254"/>
        <end position="315"/>
    </location>
</feature>
<keyword evidence="1" id="KW-0677">Repeat</keyword>
<dbReference type="Pfam" id="PF20168">
    <property type="entry name" value="PDS5"/>
    <property type="match status" value="1"/>
</dbReference>
<dbReference type="EMBL" id="KE145353">
    <property type="protein sequence ID" value="EPE35752.1"/>
    <property type="molecule type" value="Genomic_DNA"/>
</dbReference>
<dbReference type="GO" id="GO:0140588">
    <property type="term" value="P:chromatin looping"/>
    <property type="evidence" value="ECO:0007669"/>
    <property type="project" value="InterPro"/>
</dbReference>
<sequence length="1953" mass="215271">MASNGYASHNGTPNGANRIPSGDGVRYTHRQKVLTVEEALPLTPFTSIVPFNSDIIPIPSVGLKSSVSLYKSKEDRNEAWNTLASFNVEAIDPQKTSRRIQQTLDDLKELLKPDGMTQFKFKTTPKISSRPELDDPPIPRLTELAQRVYNQTSMNYTCPSPDQRNQRTASGSSGRQAQRTPSMPKPVQSQSQRSASNHESFNHNSAIRAQPNVKHTSQTATPPRISPASSKPSSAIQIVIPSIPQNFKREEYTPSKSLEKSKVKHLPQPPRPSPHAPILPPIVPPPRTLSQPIVKPPAQHLARPPSQIPKSKSPIIPASSSFVVQIPAQPIQKPSPSIKPSSQPPNSVQPQAQTHTQPPVSTTLPPSGSNPSLSVIIPDLPPTFNPQDYEAVPDSPGTPQHSSRKRRRSEVDGYEEVLTIDQREKADAAARNLQFYLQEIFEAEDRLAFDNNSSNHLIFSTNEGISLTSVAQAKIEGLLQKIISMGRFAQAPLDELLRLQKLSDPALKDAESVDVKVDDSMGAYEATSWLERVAQADTGLKAARTSLRLMSGGREEKQLYSEDVIQSALNVFKNVMDNCVVPIVEMRSSAAAFKVLSAEKKIIINLLAQCRRVLSLLASIVGSVELSETVVNALEYLTSRLMFVENAPVERESVLGIAKFDSLRVVAMDVLAQIFLFHPSQRQDIFDGILTSLEKLPVAKQSARQFRLAEGGSVQHVSALIMRLVQTSTSWLDDSKERRRNKALEALNIEDDNSDVKPNGIAAPGDHFTIKSESRAEQQHVTAINELRDFTLPLKNTAQQNANYAVIFIVDRAMKSTKSGDAPYQRLFELFLDDFIACLGSPDWPAAELLLRLLMYKMVALAQGDKTPAPAKNMALEVLGKMGAGISELTSQVRKDALSIESTDSIAVDLVKFAEDSLKKSVASSELVSWSHGPYRVSLEFLNDRLSTDPQLQSAIGFFITAWAEKTTKTYEDIKDDEDDTPHIKKAYGRLAYRLRMMIADKQWLSTEYSFDSINPALARLAYSITLLNSDFYDGFPRILTILLAAMASDGATVRSKSLKSIMQVLDTDPTIFDRYPAVKERIIGCSRDSSSLVRDSALTLIGKCISSRPAAEGELIPSVLARVDDPVPNIRKRAMKLSKEIYLRNSDQELRSAIADSLLHRVADADENVQELARQTIEEVWMSPFYQAISKNDLSTQFKLSMADQVALMVKTVQRRGTIGTVLDKVLHTMLAKDLKGTTLKFLVCKSMVATMFETIIDNTAEEGSEAPSARDALQVLMIFAKANAKLFTPEQVQLLQPFAANVGTSDDLAVFRAVVVIFRHVLPHLSKVHNSFLAAVRKDLIVTITRVNQAILDDVIACLWIISSVLEDISNLTMIVLSTLQNIDKIRKLDLNDAKQTDAVRKLSRLLVICGICGKHCDFDTKADLFRSKFPAWKGDSVSKLMADTFAPLTNPSQPHEVRKGALEAIGMVCQSWPKNFSSANIYTAFQEVFREKETALEGVILRAFKDFLFLEEKRSEAGNEGLPGAAADPNAVLAIMGGGQGDGIAIGIAQRFLADIIRISLATHDDQALLATEVIGSIARQGLVHPKECGPTLIALETSPNSKIADIAVKEHGALHEKHETILEKEYMRAVQLAYSYQRDVVQDTHGAIVNPGSPFKSKLYLMIDVLKISKIKNRKKFFETLCSRIDFDPAKIKYSEVPNHLQFSQFIIENMAFFDYVSTDELLGAINGMEKVVAATGTGIAHAIETEIFQIGLDQPSQVDENGQSHAIQKPIDQNRLVLLTAASMMLSSLWSARTYLRRLYGLNTKRPENKGKAASKDVNKTPSKVAFVTGDKFWEENIATMAALDSEESMMKQCRTFVELLNFDQDFKVAAEGDDEAERTRLSTPSDDEGDSTPGPGGSGGGRKRKAASTPGGRKKRARSSSVPKGRSRPKGTGKRASVEKSDNEDGW</sequence>
<feature type="compositionally biased region" description="Low complexity" evidence="2">
    <location>
        <begin position="222"/>
        <end position="236"/>
    </location>
</feature>